<evidence type="ECO:0000256" key="1">
    <source>
        <dbReference type="ARBA" id="ARBA00022737"/>
    </source>
</evidence>
<dbReference type="GO" id="GO:0004197">
    <property type="term" value="F:cysteine-type endopeptidase activity"/>
    <property type="evidence" value="ECO:0007669"/>
    <property type="project" value="InterPro"/>
</dbReference>
<gene>
    <name evidence="3" type="ORF">GHT06_005939</name>
</gene>
<evidence type="ECO:0000313" key="3">
    <source>
        <dbReference type="EMBL" id="KAI9549932.1"/>
    </source>
</evidence>
<dbReference type="GO" id="GO:0006508">
    <property type="term" value="P:proteolysis"/>
    <property type="evidence" value="ECO:0007669"/>
    <property type="project" value="InterPro"/>
</dbReference>
<sequence>MYRVDNKVIEGVWANGVMTNSVDNSASTSYSSTVDTEGLQDCNKNYCREGKGVYLYGDGSKWVGEFKDGTPEGSGTCYYVNGDKYVGKFEKHAPNGEGVMYYKNGRILSAIWEYGRPVGEIPSNSKVNETPVDIDKDSEVKIWSVVVGVGRYSTMPVLKYSDDDAYQFYAFLKSPEGGALPDKQLRVLVDEDATRANILATMRQVLLKADDNDVVVFYFSGHGLEGAFLPQDFDGVNNRLLHSDVKAILEQSKAKHKICIADACHSGTLLAMKQPLENTLQRYYSAFNASSGGMALFMSSKGQEYSLEDQGLRSAII</sequence>
<protein>
    <submittedName>
        <fullName evidence="3">IQ calmodulin-binding motif family protein</fullName>
    </submittedName>
</protein>
<dbReference type="Gene3D" id="3.40.50.1460">
    <property type="match status" value="1"/>
</dbReference>
<dbReference type="EMBL" id="WJBH02000202">
    <property type="protein sequence ID" value="KAI9549932.1"/>
    <property type="molecule type" value="Genomic_DNA"/>
</dbReference>
<organism evidence="3 4">
    <name type="scientific">Daphnia sinensis</name>
    <dbReference type="NCBI Taxonomy" id="1820382"/>
    <lineage>
        <taxon>Eukaryota</taxon>
        <taxon>Metazoa</taxon>
        <taxon>Ecdysozoa</taxon>
        <taxon>Arthropoda</taxon>
        <taxon>Crustacea</taxon>
        <taxon>Branchiopoda</taxon>
        <taxon>Diplostraca</taxon>
        <taxon>Cladocera</taxon>
        <taxon>Anomopoda</taxon>
        <taxon>Daphniidae</taxon>
        <taxon>Daphnia</taxon>
        <taxon>Daphnia similis group</taxon>
    </lineage>
</organism>
<proteinExistence type="predicted"/>
<dbReference type="Pfam" id="PF00656">
    <property type="entry name" value="Peptidase_C14"/>
    <property type="match status" value="1"/>
</dbReference>
<dbReference type="InterPro" id="IPR003409">
    <property type="entry name" value="MORN"/>
</dbReference>
<comment type="caution">
    <text evidence="3">The sequence shown here is derived from an EMBL/GenBank/DDBJ whole genome shotgun (WGS) entry which is preliminary data.</text>
</comment>
<accession>A0AAD5PKZ7</accession>
<keyword evidence="4" id="KW-1185">Reference proteome</keyword>
<reference evidence="3" key="1">
    <citation type="submission" date="2022-05" db="EMBL/GenBank/DDBJ databases">
        <title>A multi-omics perspective on studying reproductive biology in Daphnia sinensis.</title>
        <authorList>
            <person name="Jia J."/>
        </authorList>
    </citation>
    <scope>NUCLEOTIDE SEQUENCE</scope>
    <source>
        <strain evidence="3">WSL</strain>
    </source>
</reference>
<dbReference type="Proteomes" id="UP000820818">
    <property type="component" value="Unassembled WGS sequence"/>
</dbReference>
<evidence type="ECO:0000259" key="2">
    <source>
        <dbReference type="Pfam" id="PF00656"/>
    </source>
</evidence>
<feature type="domain" description="Peptidase C14 caspase" evidence="2">
    <location>
        <begin position="144"/>
        <end position="316"/>
    </location>
</feature>
<dbReference type="AlphaFoldDB" id="A0AAD5PKZ7"/>
<keyword evidence="1" id="KW-0677">Repeat</keyword>
<name>A0AAD5PKZ7_9CRUS</name>
<dbReference type="InterPro" id="IPR011600">
    <property type="entry name" value="Pept_C14_caspase"/>
</dbReference>
<dbReference type="PANTHER" id="PTHR43215">
    <property type="entry name" value="RADIAL SPOKE HEAD 1 HOMOLOG"/>
    <property type="match status" value="1"/>
</dbReference>
<dbReference type="SMART" id="SM00698">
    <property type="entry name" value="MORN"/>
    <property type="match status" value="2"/>
</dbReference>
<dbReference type="SUPFAM" id="SSF82185">
    <property type="entry name" value="Histone H3 K4-specific methyltransferase SET7/9 N-terminal domain"/>
    <property type="match status" value="1"/>
</dbReference>
<dbReference type="InterPro" id="IPR029030">
    <property type="entry name" value="Caspase-like_dom_sf"/>
</dbReference>
<dbReference type="PANTHER" id="PTHR43215:SF14">
    <property type="entry name" value="RADIAL SPOKE HEAD 1 HOMOLOG"/>
    <property type="match status" value="1"/>
</dbReference>
<dbReference type="Gene3D" id="2.20.110.10">
    <property type="entry name" value="Histone H3 K4-specific methyltransferase SET7/9 N-terminal domain"/>
    <property type="match status" value="1"/>
</dbReference>
<dbReference type="SUPFAM" id="SSF52129">
    <property type="entry name" value="Caspase-like"/>
    <property type="match status" value="1"/>
</dbReference>
<evidence type="ECO:0000313" key="4">
    <source>
        <dbReference type="Proteomes" id="UP000820818"/>
    </source>
</evidence>
<dbReference type="Pfam" id="PF02493">
    <property type="entry name" value="MORN"/>
    <property type="match status" value="3"/>
</dbReference>